<dbReference type="InParanoid" id="A0A1D2VIV4"/>
<dbReference type="InterPro" id="IPR022816">
    <property type="entry name" value="Condensin_barren_su2"/>
</dbReference>
<dbReference type="GeneID" id="30965362"/>
<dbReference type="GO" id="GO:0003682">
    <property type="term" value="F:chromatin binding"/>
    <property type="evidence" value="ECO:0007669"/>
    <property type="project" value="TreeGrafter"/>
</dbReference>
<dbReference type="STRING" id="1344418.A0A1D2VIV4"/>
<dbReference type="Proteomes" id="UP000095038">
    <property type="component" value="Unassembled WGS sequence"/>
</dbReference>
<evidence type="ECO:0000313" key="14">
    <source>
        <dbReference type="Proteomes" id="UP000095038"/>
    </source>
</evidence>
<name>A0A1D2VIV4_9ASCO</name>
<evidence type="ECO:0000256" key="6">
    <source>
        <dbReference type="ARBA" id="ARBA00022490"/>
    </source>
</evidence>
<keyword evidence="10 11" id="KW-0131">Cell cycle</keyword>
<evidence type="ECO:0000256" key="12">
    <source>
        <dbReference type="SAM" id="MobiDB-lite"/>
    </source>
</evidence>
<gene>
    <name evidence="13" type="ORF">ASCRUDRAFT_69919</name>
</gene>
<keyword evidence="7 11" id="KW-0132">Cell division</keyword>
<organism evidence="13 14">
    <name type="scientific">Ascoidea rubescens DSM 1968</name>
    <dbReference type="NCBI Taxonomy" id="1344418"/>
    <lineage>
        <taxon>Eukaryota</taxon>
        <taxon>Fungi</taxon>
        <taxon>Dikarya</taxon>
        <taxon>Ascomycota</taxon>
        <taxon>Saccharomycotina</taxon>
        <taxon>Saccharomycetes</taxon>
        <taxon>Ascoideaceae</taxon>
        <taxon>Ascoidea</taxon>
    </lineage>
</organism>
<dbReference type="GO" id="GO:0007076">
    <property type="term" value="P:mitotic chromosome condensation"/>
    <property type="evidence" value="ECO:0007669"/>
    <property type="project" value="InterPro"/>
</dbReference>
<dbReference type="OrthoDB" id="362021at2759"/>
<evidence type="ECO:0000313" key="13">
    <source>
        <dbReference type="EMBL" id="ODV61417.1"/>
    </source>
</evidence>
<dbReference type="EMBL" id="KV454479">
    <property type="protein sequence ID" value="ODV61417.1"/>
    <property type="molecule type" value="Genomic_DNA"/>
</dbReference>
<protein>
    <recommendedName>
        <fullName evidence="4 11">Condensin complex subunit 2</fullName>
    </recommendedName>
</protein>
<accession>A0A1D2VIV4</accession>
<evidence type="ECO:0000256" key="4">
    <source>
        <dbReference type="ARBA" id="ARBA00016065"/>
    </source>
</evidence>
<evidence type="ECO:0000256" key="1">
    <source>
        <dbReference type="ARBA" id="ARBA00004286"/>
    </source>
</evidence>
<feature type="region of interest" description="Disordered" evidence="12">
    <location>
        <begin position="215"/>
        <end position="238"/>
    </location>
</feature>
<dbReference type="GO" id="GO:0005737">
    <property type="term" value="C:cytoplasm"/>
    <property type="evidence" value="ECO:0007669"/>
    <property type="project" value="UniProtKB-SubCell"/>
</dbReference>
<sequence>MLNKNDNNKTVDINYQNLELWLRLANDNKINYKNSWNVALIDYFHDLSLFKDSSNNINFQSVSTTLDGCIKVYSTRVDSAANETGKLLTNLSINNKSTTLNNNNDNGNLDNNLDDLDDPNNEYNTQIIRNLKAKNSKLNKPVNTLVNFAQIKLKKQDLELQIDPLFKSALANFDGGGAKSLFSNLLDIDKSQRLIIDSTNTNHLISNKNIYSDHNNHYNRHNDDNDDNDDNHNDNDENYQTFISQSKDMDFEYLKTFLPTSSQLNSFEVSHSIKYINNLTFMRNPGNNENSNNLQNENQNEIRKNFDELRKIQEKSLYDIIPIDNHNNSSNNINTDDIENVENDGEILLNRNIEINIDEITNNKITSKENGKSNLNIELLSYFDNIMQNNWVGPYEFDSWKVRNIKKMINWETFKNQNQDQNLNHDQQIQKKSRIKKKSEFLIDFFSENPENDNLFGDENINSELKTIENDNNEIDLNLYLPKNQWVSKTQNLLPDDRQYNGKKFTKLFLKDELINSYVFNKNIKKINKNGNKEIELNSRNTEKKQENVFEDEDAMDRVVADENFWASAYQNSAVGARNSNVDTNENVEINDQNFFGFGDDGIDDDQYEGLPNSISGSLNSNFISKKLKDKDRIKYSKIMKSMNVKLLKEDLWECLEDSLNNKDKSIENMGENNEHSRTYISSSGFLNKRQKLSLLTLLNEEHDLKFSSVMTKLYGKYAGSKDQTEISTSYCFICLLHLANEKGLEIENTDDYEDLLISTMD</sequence>
<dbReference type="PANTHER" id="PTHR13108">
    <property type="entry name" value="CONDENSIN COMPLEX SUBUNIT 2"/>
    <property type="match status" value="1"/>
</dbReference>
<evidence type="ECO:0000256" key="5">
    <source>
        <dbReference type="ARBA" id="ARBA00022454"/>
    </source>
</evidence>
<evidence type="ECO:0000256" key="11">
    <source>
        <dbReference type="PIRNR" id="PIRNR017126"/>
    </source>
</evidence>
<keyword evidence="14" id="KW-1185">Reference proteome</keyword>
<comment type="function">
    <text evidence="11">Regulatory subunit of the condensin complex, a complex required for conversion of interphase chromatin into mitotic-like condense chromosomes.</text>
</comment>
<dbReference type="PANTHER" id="PTHR13108:SF9">
    <property type="entry name" value="CONDENSIN COMPLEX SUBUNIT 2"/>
    <property type="match status" value="1"/>
</dbReference>
<reference evidence="14" key="1">
    <citation type="submission" date="2016-05" db="EMBL/GenBank/DDBJ databases">
        <title>Comparative genomics of biotechnologically important yeasts.</title>
        <authorList>
            <consortium name="DOE Joint Genome Institute"/>
            <person name="Riley R."/>
            <person name="Haridas S."/>
            <person name="Wolfe K.H."/>
            <person name="Lopes M.R."/>
            <person name="Hittinger C.T."/>
            <person name="Goker M."/>
            <person name="Salamov A."/>
            <person name="Wisecaver J."/>
            <person name="Long T.M."/>
            <person name="Aerts A.L."/>
            <person name="Barry K."/>
            <person name="Choi C."/>
            <person name="Clum A."/>
            <person name="Coughlan A.Y."/>
            <person name="Deshpande S."/>
            <person name="Douglass A.P."/>
            <person name="Hanson S.J."/>
            <person name="Klenk H.-P."/>
            <person name="Labutti K."/>
            <person name="Lapidus A."/>
            <person name="Lindquist E."/>
            <person name="Lipzen A."/>
            <person name="Meier-Kolthoff J.P."/>
            <person name="Ohm R.A."/>
            <person name="Otillar R.P."/>
            <person name="Pangilinan J."/>
            <person name="Peng Y."/>
            <person name="Rokas A."/>
            <person name="Rosa C.A."/>
            <person name="Scheuner C."/>
            <person name="Sibirny A.A."/>
            <person name="Slot J.C."/>
            <person name="Stielow J.B."/>
            <person name="Sun H."/>
            <person name="Kurtzman C.P."/>
            <person name="Blackwell M."/>
            <person name="Grigoriev I.V."/>
            <person name="Jeffries T.W."/>
        </authorList>
    </citation>
    <scope>NUCLEOTIDE SEQUENCE [LARGE SCALE GENOMIC DNA]</scope>
    <source>
        <strain evidence="14">DSM 1968</strain>
    </source>
</reference>
<proteinExistence type="inferred from homology"/>
<dbReference type="AlphaFoldDB" id="A0A1D2VIV4"/>
<evidence type="ECO:0000256" key="8">
    <source>
        <dbReference type="ARBA" id="ARBA00022776"/>
    </source>
</evidence>
<evidence type="ECO:0000256" key="2">
    <source>
        <dbReference type="ARBA" id="ARBA00004496"/>
    </source>
</evidence>
<evidence type="ECO:0000256" key="9">
    <source>
        <dbReference type="ARBA" id="ARBA00023067"/>
    </source>
</evidence>
<dbReference type="GO" id="GO:0051301">
    <property type="term" value="P:cell division"/>
    <property type="evidence" value="ECO:0007669"/>
    <property type="project" value="UniProtKB-KW"/>
</dbReference>
<comment type="similarity">
    <text evidence="3 11">Belongs to the CND2 (condensin subunit 2) family.</text>
</comment>
<dbReference type="PIRSF" id="PIRSF017126">
    <property type="entry name" value="Condensin_H"/>
    <property type="match status" value="1"/>
</dbReference>
<keyword evidence="9 11" id="KW-0226">DNA condensation</keyword>
<comment type="subcellular location">
    <subcellularLocation>
        <location evidence="1">Chromosome</location>
    </subcellularLocation>
    <subcellularLocation>
        <location evidence="2">Cytoplasm</location>
    </subcellularLocation>
</comment>
<keyword evidence="6" id="KW-0963">Cytoplasm</keyword>
<keyword evidence="8 11" id="KW-0498">Mitosis</keyword>
<evidence type="ECO:0000256" key="10">
    <source>
        <dbReference type="ARBA" id="ARBA00023306"/>
    </source>
</evidence>
<dbReference type="RefSeq" id="XP_020047724.1">
    <property type="nucleotide sequence ID" value="XM_020191726.1"/>
</dbReference>
<dbReference type="Pfam" id="PF05786">
    <property type="entry name" value="Cnd2"/>
    <property type="match status" value="1"/>
</dbReference>
<evidence type="ECO:0000256" key="7">
    <source>
        <dbReference type="ARBA" id="ARBA00022618"/>
    </source>
</evidence>
<evidence type="ECO:0000256" key="3">
    <source>
        <dbReference type="ARBA" id="ARBA00009471"/>
    </source>
</evidence>
<keyword evidence="5" id="KW-0158">Chromosome</keyword>
<dbReference type="GO" id="GO:0000796">
    <property type="term" value="C:condensin complex"/>
    <property type="evidence" value="ECO:0007669"/>
    <property type="project" value="InterPro"/>
</dbReference>